<comment type="pathway">
    <text evidence="1">Amino-acid biosynthesis; L-asparagine biosynthesis; L-asparagine from L-aspartate (L-Gln route): step 1/1.</text>
</comment>
<evidence type="ECO:0000256" key="1">
    <source>
        <dbReference type="ARBA" id="ARBA00005187"/>
    </source>
</evidence>
<comment type="similarity">
    <text evidence="2">Belongs to the asparagine synthetase family.</text>
</comment>
<dbReference type="PANTHER" id="PTHR43284:SF1">
    <property type="entry name" value="ASPARAGINE SYNTHETASE"/>
    <property type="match status" value="1"/>
</dbReference>
<dbReference type="Proteomes" id="UP000274033">
    <property type="component" value="Unassembled WGS sequence"/>
</dbReference>
<dbReference type="Gene3D" id="3.60.20.10">
    <property type="entry name" value="Glutamine Phosphoribosylpyrophosphate, subunit 1, domain 1"/>
    <property type="match status" value="1"/>
</dbReference>
<dbReference type="PROSITE" id="PS51278">
    <property type="entry name" value="GATASE_TYPE_2"/>
    <property type="match status" value="1"/>
</dbReference>
<accession>A0A3N9U6P1</accession>
<keyword evidence="14" id="KW-1185">Reference proteome</keyword>
<dbReference type="GO" id="GO:0005829">
    <property type="term" value="C:cytosol"/>
    <property type="evidence" value="ECO:0007669"/>
    <property type="project" value="TreeGrafter"/>
</dbReference>
<proteinExistence type="inferred from homology"/>
<feature type="binding site" evidence="10">
    <location>
        <begin position="376"/>
        <end position="377"/>
    </location>
    <ligand>
        <name>ATP</name>
        <dbReference type="ChEBI" id="CHEBI:30616"/>
    </ligand>
</feature>
<dbReference type="CDD" id="cd01991">
    <property type="entry name" value="Asn_synthase_B_C"/>
    <property type="match status" value="1"/>
</dbReference>
<feature type="domain" description="Glutamine amidotransferase type-2" evidence="12">
    <location>
        <begin position="2"/>
        <end position="216"/>
    </location>
</feature>
<evidence type="ECO:0000256" key="4">
    <source>
        <dbReference type="ARBA" id="ARBA00022741"/>
    </source>
</evidence>
<dbReference type="Pfam" id="PF00733">
    <property type="entry name" value="Asn_synthase"/>
    <property type="match status" value="1"/>
</dbReference>
<keyword evidence="4 10" id="KW-0547">Nucleotide-binding</keyword>
<evidence type="ECO:0000256" key="10">
    <source>
        <dbReference type="PIRSR" id="PIRSR001589-2"/>
    </source>
</evidence>
<dbReference type="GO" id="GO:0005524">
    <property type="term" value="F:ATP binding"/>
    <property type="evidence" value="ECO:0007669"/>
    <property type="project" value="UniProtKB-KW"/>
</dbReference>
<keyword evidence="6 9" id="KW-0061">Asparagine biosynthesis</keyword>
<evidence type="ECO:0000259" key="12">
    <source>
        <dbReference type="PROSITE" id="PS51278"/>
    </source>
</evidence>
<dbReference type="Pfam" id="PF13537">
    <property type="entry name" value="GATase_7"/>
    <property type="match status" value="1"/>
</dbReference>
<dbReference type="InterPro" id="IPR001962">
    <property type="entry name" value="Asn_synthase"/>
</dbReference>
<comment type="caution">
    <text evidence="13">The sequence shown here is derived from an EMBL/GenBank/DDBJ whole genome shotgun (WGS) entry which is preliminary data.</text>
</comment>
<dbReference type="InterPro" id="IPR051786">
    <property type="entry name" value="ASN_synthetase/amidase"/>
</dbReference>
<dbReference type="RefSeq" id="WP_124766849.1">
    <property type="nucleotide sequence ID" value="NZ_JAFBDY010000031.1"/>
</dbReference>
<dbReference type="GO" id="GO:0004066">
    <property type="term" value="F:asparagine synthase (glutamine-hydrolyzing) activity"/>
    <property type="evidence" value="ECO:0007669"/>
    <property type="project" value="UniProtKB-EC"/>
</dbReference>
<dbReference type="EMBL" id="RRCT01000029">
    <property type="protein sequence ID" value="RQW72303.1"/>
    <property type="molecule type" value="Genomic_DNA"/>
</dbReference>
<evidence type="ECO:0000313" key="13">
    <source>
        <dbReference type="EMBL" id="RQW72303.1"/>
    </source>
</evidence>
<dbReference type="PANTHER" id="PTHR43284">
    <property type="entry name" value="ASPARAGINE SYNTHETASE (GLUTAMINE-HYDROLYZING)"/>
    <property type="match status" value="1"/>
</dbReference>
<keyword evidence="7 9" id="KW-0315">Glutamine amidotransferase</keyword>
<dbReference type="Gene3D" id="3.40.50.620">
    <property type="entry name" value="HUPs"/>
    <property type="match status" value="1"/>
</dbReference>
<dbReference type="InterPro" id="IPR014729">
    <property type="entry name" value="Rossmann-like_a/b/a_fold"/>
</dbReference>
<evidence type="ECO:0000256" key="7">
    <source>
        <dbReference type="ARBA" id="ARBA00022962"/>
    </source>
</evidence>
<evidence type="ECO:0000256" key="9">
    <source>
        <dbReference type="PIRSR" id="PIRSR001589-1"/>
    </source>
</evidence>
<dbReference type="EC" id="6.3.5.4" evidence="3"/>
<organism evidence="13 14">
    <name type="scientific">Lysinibacillus composti</name>
    <dbReference type="NCBI Taxonomy" id="720633"/>
    <lineage>
        <taxon>Bacteria</taxon>
        <taxon>Bacillati</taxon>
        <taxon>Bacillota</taxon>
        <taxon>Bacilli</taxon>
        <taxon>Bacillales</taxon>
        <taxon>Bacillaceae</taxon>
        <taxon>Lysinibacillus</taxon>
    </lineage>
</organism>
<evidence type="ECO:0000256" key="6">
    <source>
        <dbReference type="ARBA" id="ARBA00022888"/>
    </source>
</evidence>
<dbReference type="InterPro" id="IPR017932">
    <property type="entry name" value="GATase_2_dom"/>
</dbReference>
<feature type="active site" description="For GATase activity" evidence="9">
    <location>
        <position position="2"/>
    </location>
</feature>
<gene>
    <name evidence="13" type="primary">asnB</name>
    <name evidence="13" type="ORF">EBB45_18610</name>
</gene>
<dbReference type="OrthoDB" id="9763290at2"/>
<evidence type="ECO:0000313" key="14">
    <source>
        <dbReference type="Proteomes" id="UP000274033"/>
    </source>
</evidence>
<dbReference type="NCBIfam" id="TIGR01536">
    <property type="entry name" value="asn_synth_AEB"/>
    <property type="match status" value="1"/>
</dbReference>
<feature type="binding site" evidence="10">
    <location>
        <position position="102"/>
    </location>
    <ligand>
        <name>L-glutamine</name>
        <dbReference type="ChEBI" id="CHEBI:58359"/>
    </ligand>
</feature>
<evidence type="ECO:0000256" key="8">
    <source>
        <dbReference type="ARBA" id="ARBA00048741"/>
    </source>
</evidence>
<dbReference type="GO" id="GO:0006529">
    <property type="term" value="P:asparagine biosynthetic process"/>
    <property type="evidence" value="ECO:0007669"/>
    <property type="project" value="UniProtKB-KW"/>
</dbReference>
<keyword evidence="9" id="KW-0028">Amino-acid biosynthesis</keyword>
<feature type="site" description="Important for beta-aspartyl-AMP intermediate formation" evidence="11">
    <location>
        <position position="378"/>
    </location>
</feature>
<dbReference type="InterPro" id="IPR006426">
    <property type="entry name" value="Asn_synth_AEB"/>
</dbReference>
<dbReference type="PIRSF" id="PIRSF001589">
    <property type="entry name" value="Asn_synthetase_glu-h"/>
    <property type="match status" value="1"/>
</dbReference>
<evidence type="ECO:0000256" key="5">
    <source>
        <dbReference type="ARBA" id="ARBA00022840"/>
    </source>
</evidence>
<dbReference type="InterPro" id="IPR029055">
    <property type="entry name" value="Ntn_hydrolases_N"/>
</dbReference>
<evidence type="ECO:0000256" key="3">
    <source>
        <dbReference type="ARBA" id="ARBA00012737"/>
    </source>
</evidence>
<evidence type="ECO:0000256" key="11">
    <source>
        <dbReference type="PIRSR" id="PIRSR001589-3"/>
    </source>
</evidence>
<keyword evidence="5 10" id="KW-0067">ATP-binding</keyword>
<protein>
    <recommendedName>
        <fullName evidence="3">asparagine synthase (glutamine-hydrolyzing)</fullName>
        <ecNumber evidence="3">6.3.5.4</ecNumber>
    </recommendedName>
</protein>
<dbReference type="AlphaFoldDB" id="A0A3N9U6P1"/>
<keyword evidence="13" id="KW-0436">Ligase</keyword>
<evidence type="ECO:0000256" key="2">
    <source>
        <dbReference type="ARBA" id="ARBA00005752"/>
    </source>
</evidence>
<reference evidence="13 14" key="1">
    <citation type="journal article" date="2013" name="J. Microbiol.">
        <title>Lysinibacillus chungkukjangi sp. nov., isolated from Chungkukjang, Korean fermented soybean food.</title>
        <authorList>
            <person name="Kim S.J."/>
            <person name="Jang Y.H."/>
            <person name="Hamada M."/>
            <person name="Ahn J.H."/>
            <person name="Weon H.Y."/>
            <person name="Suzuki K."/>
            <person name="Whang K.S."/>
            <person name="Kwon S.W."/>
        </authorList>
    </citation>
    <scope>NUCLEOTIDE SEQUENCE [LARGE SCALE GENOMIC DNA]</scope>
    <source>
        <strain evidence="13 14">MCCC 1A12701</strain>
    </source>
</reference>
<comment type="catalytic activity">
    <reaction evidence="8">
        <text>L-aspartate + L-glutamine + ATP + H2O = L-asparagine + L-glutamate + AMP + diphosphate + H(+)</text>
        <dbReference type="Rhea" id="RHEA:12228"/>
        <dbReference type="ChEBI" id="CHEBI:15377"/>
        <dbReference type="ChEBI" id="CHEBI:15378"/>
        <dbReference type="ChEBI" id="CHEBI:29985"/>
        <dbReference type="ChEBI" id="CHEBI:29991"/>
        <dbReference type="ChEBI" id="CHEBI:30616"/>
        <dbReference type="ChEBI" id="CHEBI:33019"/>
        <dbReference type="ChEBI" id="CHEBI:58048"/>
        <dbReference type="ChEBI" id="CHEBI:58359"/>
        <dbReference type="ChEBI" id="CHEBI:456215"/>
        <dbReference type="EC" id="6.3.5.4"/>
    </reaction>
</comment>
<dbReference type="SUPFAM" id="SSF56235">
    <property type="entry name" value="N-terminal nucleophile aminohydrolases (Ntn hydrolases)"/>
    <property type="match status" value="1"/>
</dbReference>
<dbReference type="InterPro" id="IPR033738">
    <property type="entry name" value="AsnB_N"/>
</dbReference>
<dbReference type="CDD" id="cd00712">
    <property type="entry name" value="AsnB"/>
    <property type="match status" value="1"/>
</dbReference>
<name>A0A3N9U6P1_9BACI</name>
<feature type="binding site" evidence="10">
    <location>
        <position position="293"/>
    </location>
    <ligand>
        <name>ATP</name>
        <dbReference type="ChEBI" id="CHEBI:30616"/>
    </ligand>
</feature>
<sequence length="611" mass="71169">MCGITGWIDYTQSIKHKEQILTNMRETLSKRGPDDGNNYCSAHALLGHRRLAVIDLIGGKQPMSKTHQDKQYVMVYNGELYNTEELRQELLKRGYTFTTTSDTEVLLTSFIEWKEQCVDYLNGIYAFAIWDEQEEEVYLFRDRLGVKPLFFTIHNNSLLFASEIKALLAHPEIKPQIDRKGLAALLSIGPSRVPGDGILKGIEEVEPGCALKFSRNGLKKWRYWNVKSQTHEHSLEETIEQVRFFITDAIERQLVSDVPLCTFLSGGVDSSVITAIAANTYNQEGRTLHTYSIDFEGNDQFFKKNDFQVSQDTFWIKKMSDTFKTNHHDIIITQQELIDYLEEAMTIRDLPGMVDIDSSLLVACRIIKQDFTVALSGECADEIFGGYPWFQKDYDSFPWIRSINEREGFLRKEWKDRLQLKDYMQSVFEGELKQSPQLDGESGKEAKQRQLFYLNMRYFMQNLLERKDRMSMGGSLEVRVPFADHRLVEYLWNIPWEMKNMGNMEKGLMRKAVEGLLPEEVLYRKKNPYPKTYHPLYTEGVKEKLKGLVQRKESILNELFDKTQLHQLIESGGESFKVPWYGQLMTGPQLLAYFIQFDRWFELCNIELIDQ</sequence>
<dbReference type="SUPFAM" id="SSF52402">
    <property type="entry name" value="Adenine nucleotide alpha hydrolases-like"/>
    <property type="match status" value="1"/>
</dbReference>